<keyword evidence="3" id="KW-1185">Reference proteome</keyword>
<feature type="region of interest" description="Disordered" evidence="1">
    <location>
        <begin position="217"/>
        <end position="238"/>
    </location>
</feature>
<evidence type="ECO:0000313" key="3">
    <source>
        <dbReference type="Proteomes" id="UP001283361"/>
    </source>
</evidence>
<organism evidence="2 3">
    <name type="scientific">Elysia crispata</name>
    <name type="common">lettuce slug</name>
    <dbReference type="NCBI Taxonomy" id="231223"/>
    <lineage>
        <taxon>Eukaryota</taxon>
        <taxon>Metazoa</taxon>
        <taxon>Spiralia</taxon>
        <taxon>Lophotrochozoa</taxon>
        <taxon>Mollusca</taxon>
        <taxon>Gastropoda</taxon>
        <taxon>Heterobranchia</taxon>
        <taxon>Euthyneura</taxon>
        <taxon>Panpulmonata</taxon>
        <taxon>Sacoglossa</taxon>
        <taxon>Placobranchoidea</taxon>
        <taxon>Plakobranchidae</taxon>
        <taxon>Elysia</taxon>
    </lineage>
</organism>
<protein>
    <submittedName>
        <fullName evidence="2">Uncharacterized protein</fullName>
    </submittedName>
</protein>
<proteinExistence type="predicted"/>
<name>A0AAE1DEQ2_9GAST</name>
<comment type="caution">
    <text evidence="2">The sequence shown here is derived from an EMBL/GenBank/DDBJ whole genome shotgun (WGS) entry which is preliminary data.</text>
</comment>
<dbReference type="Proteomes" id="UP001283361">
    <property type="component" value="Unassembled WGS sequence"/>
</dbReference>
<evidence type="ECO:0000313" key="2">
    <source>
        <dbReference type="EMBL" id="KAK3767747.1"/>
    </source>
</evidence>
<gene>
    <name evidence="2" type="ORF">RRG08_052890</name>
</gene>
<reference evidence="2" key="1">
    <citation type="journal article" date="2023" name="G3 (Bethesda)">
        <title>A reference genome for the long-term kleptoplast-retaining sea slug Elysia crispata morphotype clarki.</title>
        <authorList>
            <person name="Eastman K.E."/>
            <person name="Pendleton A.L."/>
            <person name="Shaikh M.A."/>
            <person name="Suttiyut T."/>
            <person name="Ogas R."/>
            <person name="Tomko P."/>
            <person name="Gavelis G."/>
            <person name="Widhalm J.R."/>
            <person name="Wisecaver J.H."/>
        </authorList>
    </citation>
    <scope>NUCLEOTIDE SEQUENCE</scope>
    <source>
        <strain evidence="2">ECLA1</strain>
    </source>
</reference>
<accession>A0AAE1DEQ2</accession>
<evidence type="ECO:0000256" key="1">
    <source>
        <dbReference type="SAM" id="MobiDB-lite"/>
    </source>
</evidence>
<dbReference type="AlphaFoldDB" id="A0AAE1DEQ2"/>
<dbReference type="EMBL" id="JAWDGP010004109">
    <property type="protein sequence ID" value="KAK3767747.1"/>
    <property type="molecule type" value="Genomic_DNA"/>
</dbReference>
<sequence>MVLLHTDRTVVLLHTDRARQTGGDHPSLHTPGRAQALGNTRITGLKLRRGAGRTVVLLHTDRTVVLLHTDRTVVLLHTDRTVVLLHTDRTVVLLHTDRARQTGGDHPSLHTPGRAQALGNTRTRGLKLRRGAGRTVVLLHTDRTVVLLHTDRTVVLLHTDRARQTGGDHPSLHTPGRAQALGNTRTRGLKLRRGAGRTVVLLHTDRTVVILHTDRARQTGGDHPSLHTPGRAQALGNTRTRGLKLRRGAGRTVVLLHTDRTVVLLHTDRTVVLLHTDRTVVLLHTDRARQTGGDHPSLHTPGRAQALGNTRTAGLKLRRGAGRTVVLLGLH</sequence>